<dbReference type="GO" id="GO:0051266">
    <property type="term" value="F:sirohydrochlorin ferrochelatase activity"/>
    <property type="evidence" value="ECO:0007669"/>
    <property type="project" value="InterPro"/>
</dbReference>
<evidence type="ECO:0000256" key="8">
    <source>
        <dbReference type="ARBA" id="ARBA00023027"/>
    </source>
</evidence>
<feature type="active site" description="Proton donor" evidence="15">
    <location>
        <position position="282"/>
    </location>
</feature>
<dbReference type="InterPro" id="IPR003043">
    <property type="entry name" value="Uropor_MeTrfase_CS"/>
</dbReference>
<dbReference type="InterPro" id="IPR006367">
    <property type="entry name" value="Sirohaem_synthase_N"/>
</dbReference>
<evidence type="ECO:0000256" key="7">
    <source>
        <dbReference type="ARBA" id="ARBA00023002"/>
    </source>
</evidence>
<dbReference type="InterPro" id="IPR028281">
    <property type="entry name" value="Sirohaem_synthase_central"/>
</dbReference>
<dbReference type="InterPro" id="IPR014776">
    <property type="entry name" value="4pyrrole_Mease_sub2"/>
</dbReference>
<evidence type="ECO:0000259" key="19">
    <source>
        <dbReference type="Pfam" id="PF14824"/>
    </source>
</evidence>
<evidence type="ECO:0000256" key="13">
    <source>
        <dbReference type="ARBA" id="ARBA00047561"/>
    </source>
</evidence>
<dbReference type="InterPro" id="IPR006366">
    <property type="entry name" value="CobA/CysG_C"/>
</dbReference>
<dbReference type="FunFam" id="3.30.950.10:FF:000001">
    <property type="entry name" value="Siroheme synthase"/>
    <property type="match status" value="1"/>
</dbReference>
<dbReference type="CDD" id="cd11642">
    <property type="entry name" value="SUMT"/>
    <property type="match status" value="1"/>
</dbReference>
<organism evidence="20 21">
    <name type="scientific">Marivibrio halodurans</name>
    <dbReference type="NCBI Taxonomy" id="2039722"/>
    <lineage>
        <taxon>Bacteria</taxon>
        <taxon>Pseudomonadati</taxon>
        <taxon>Pseudomonadota</taxon>
        <taxon>Alphaproteobacteria</taxon>
        <taxon>Rhodospirillales</taxon>
        <taxon>Rhodospirillaceae</taxon>
        <taxon>Marivibrio</taxon>
    </lineage>
</organism>
<dbReference type="Gene3D" id="3.30.160.110">
    <property type="entry name" value="Siroheme synthase, domain 2"/>
    <property type="match status" value="1"/>
</dbReference>
<dbReference type="Gene3D" id="3.40.50.720">
    <property type="entry name" value="NAD(P)-binding Rossmann-like Domain"/>
    <property type="match status" value="1"/>
</dbReference>
<name>A0A8J7S284_9PROT</name>
<dbReference type="Pfam" id="PF00590">
    <property type="entry name" value="TP_methylase"/>
    <property type="match status" value="1"/>
</dbReference>
<dbReference type="Gene3D" id="3.40.1010.10">
    <property type="entry name" value="Cobalt-precorrin-4 Transmethylase, Domain 1"/>
    <property type="match status" value="1"/>
</dbReference>
<comment type="caution">
    <text evidence="20">The sequence shown here is derived from an EMBL/GenBank/DDBJ whole genome shotgun (WGS) entry which is preliminary data.</text>
</comment>
<gene>
    <name evidence="20" type="primary">cobA</name>
    <name evidence="20" type="ORF">KAJ83_18090</name>
</gene>
<keyword evidence="8" id="KW-0520">NAD</keyword>
<feature type="active site" description="Proton acceptor" evidence="15">
    <location>
        <position position="260"/>
    </location>
</feature>
<evidence type="ECO:0000256" key="4">
    <source>
        <dbReference type="ARBA" id="ARBA00022603"/>
    </source>
</evidence>
<dbReference type="PROSITE" id="PS00840">
    <property type="entry name" value="SUMT_2"/>
    <property type="match status" value="1"/>
</dbReference>
<dbReference type="GO" id="GO:0043115">
    <property type="term" value="F:precorrin-2 dehydrogenase activity"/>
    <property type="evidence" value="ECO:0007669"/>
    <property type="project" value="UniProtKB-EC"/>
</dbReference>
<evidence type="ECO:0000256" key="5">
    <source>
        <dbReference type="ARBA" id="ARBA00022679"/>
    </source>
</evidence>
<evidence type="ECO:0000256" key="15">
    <source>
        <dbReference type="PIRSR" id="PIRSR036426-1"/>
    </source>
</evidence>
<keyword evidence="21" id="KW-1185">Reference proteome</keyword>
<evidence type="ECO:0000256" key="3">
    <source>
        <dbReference type="ARBA" id="ARBA00022573"/>
    </source>
</evidence>
<dbReference type="NCBIfam" id="TIGR01469">
    <property type="entry name" value="cobA_cysG_Cterm"/>
    <property type="match status" value="1"/>
</dbReference>
<dbReference type="AlphaFoldDB" id="A0A8J7S284"/>
<dbReference type="SUPFAM" id="SSF53790">
    <property type="entry name" value="Tetrapyrrole methylase"/>
    <property type="match status" value="1"/>
</dbReference>
<dbReference type="EMBL" id="JAGMWN010000013">
    <property type="protein sequence ID" value="MBP5858935.1"/>
    <property type="molecule type" value="Genomic_DNA"/>
</dbReference>
<keyword evidence="4 16" id="KW-0489">Methyltransferase</keyword>
<dbReference type="InterPro" id="IPR014777">
    <property type="entry name" value="4pyrrole_Mease_sub1"/>
</dbReference>
<dbReference type="Pfam" id="PF10414">
    <property type="entry name" value="CysG_dimeriser"/>
    <property type="match status" value="1"/>
</dbReference>
<comment type="catalytic activity">
    <reaction evidence="13">
        <text>precorrin-2 + NAD(+) = sirohydrochlorin + NADH + 2 H(+)</text>
        <dbReference type="Rhea" id="RHEA:15613"/>
        <dbReference type="ChEBI" id="CHEBI:15378"/>
        <dbReference type="ChEBI" id="CHEBI:57540"/>
        <dbReference type="ChEBI" id="CHEBI:57945"/>
        <dbReference type="ChEBI" id="CHEBI:58351"/>
        <dbReference type="ChEBI" id="CHEBI:58827"/>
        <dbReference type="EC" id="1.3.1.76"/>
    </reaction>
</comment>
<evidence type="ECO:0000259" key="17">
    <source>
        <dbReference type="Pfam" id="PF00590"/>
    </source>
</evidence>
<dbReference type="Pfam" id="PF13241">
    <property type="entry name" value="NAD_binding_7"/>
    <property type="match status" value="1"/>
</dbReference>
<dbReference type="NCBIfam" id="NF007922">
    <property type="entry name" value="PRK10637.1"/>
    <property type="match status" value="1"/>
</dbReference>
<dbReference type="RefSeq" id="WP_210683524.1">
    <property type="nucleotide sequence ID" value="NZ_JAGMWN010000013.1"/>
</dbReference>
<evidence type="ECO:0000256" key="10">
    <source>
        <dbReference type="ARBA" id="ARBA00023244"/>
    </source>
</evidence>
<dbReference type="SUPFAM" id="SSF75615">
    <property type="entry name" value="Siroheme synthase middle domains-like"/>
    <property type="match status" value="1"/>
</dbReference>
<evidence type="ECO:0000256" key="16">
    <source>
        <dbReference type="RuleBase" id="RU003960"/>
    </source>
</evidence>
<evidence type="ECO:0000256" key="1">
    <source>
        <dbReference type="ARBA" id="ARBA00005010"/>
    </source>
</evidence>
<evidence type="ECO:0000256" key="2">
    <source>
        <dbReference type="ARBA" id="ARBA00005879"/>
    </source>
</evidence>
<accession>A0A8J7S284</accession>
<dbReference type="PIRSF" id="PIRSF036426">
    <property type="entry name" value="Sirohaem_synth"/>
    <property type="match status" value="1"/>
</dbReference>
<dbReference type="GO" id="GO:0004851">
    <property type="term" value="F:uroporphyrin-III C-methyltransferase activity"/>
    <property type="evidence" value="ECO:0007669"/>
    <property type="project" value="UniProtKB-EC"/>
</dbReference>
<dbReference type="FunFam" id="3.40.1010.10:FF:000001">
    <property type="entry name" value="Siroheme synthase"/>
    <property type="match status" value="1"/>
</dbReference>
<evidence type="ECO:0000256" key="12">
    <source>
        <dbReference type="ARBA" id="ARBA00025705"/>
    </source>
</evidence>
<evidence type="ECO:0000256" key="9">
    <source>
        <dbReference type="ARBA" id="ARBA00023239"/>
    </source>
</evidence>
<keyword evidence="3" id="KW-0169">Cobalamin biosynthesis</keyword>
<dbReference type="Pfam" id="PF14824">
    <property type="entry name" value="Sirohm_synth_M"/>
    <property type="match status" value="1"/>
</dbReference>
<reference evidence="20" key="1">
    <citation type="submission" date="2021-04" db="EMBL/GenBank/DDBJ databases">
        <authorList>
            <person name="Zhang D.-C."/>
        </authorList>
    </citation>
    <scope>NUCLEOTIDE SEQUENCE</scope>
    <source>
        <strain evidence="20">CGMCC 1.15697</strain>
    </source>
</reference>
<dbReference type="PROSITE" id="PS00839">
    <property type="entry name" value="SUMT_1"/>
    <property type="match status" value="1"/>
</dbReference>
<dbReference type="InterPro" id="IPR019478">
    <property type="entry name" value="Sirohaem_synthase_dimer_dom"/>
</dbReference>
<comment type="pathway">
    <text evidence="12">Porphyrin-containing compound metabolism; siroheme biosynthesis; precorrin-2 from uroporphyrinogen III: step 1/1.</text>
</comment>
<dbReference type="GO" id="GO:0032259">
    <property type="term" value="P:methylation"/>
    <property type="evidence" value="ECO:0007669"/>
    <property type="project" value="UniProtKB-KW"/>
</dbReference>
<dbReference type="GO" id="GO:0051287">
    <property type="term" value="F:NAD binding"/>
    <property type="evidence" value="ECO:0007669"/>
    <property type="project" value="InterPro"/>
</dbReference>
<evidence type="ECO:0000256" key="6">
    <source>
        <dbReference type="ARBA" id="ARBA00022691"/>
    </source>
</evidence>
<feature type="domain" description="Siroheme synthase central" evidence="19">
    <location>
        <begin position="134"/>
        <end position="154"/>
    </location>
</feature>
<evidence type="ECO:0000256" key="11">
    <source>
        <dbReference type="ARBA" id="ARBA00023268"/>
    </source>
</evidence>
<keyword evidence="6" id="KW-0949">S-adenosyl-L-methionine</keyword>
<dbReference type="Gene3D" id="1.10.8.210">
    <property type="entry name" value="Sirohaem synthase, dimerisation domain"/>
    <property type="match status" value="1"/>
</dbReference>
<evidence type="ECO:0000256" key="14">
    <source>
        <dbReference type="ARBA" id="ARBA00060548"/>
    </source>
</evidence>
<dbReference type="GO" id="GO:0009236">
    <property type="term" value="P:cobalamin biosynthetic process"/>
    <property type="evidence" value="ECO:0007669"/>
    <property type="project" value="UniProtKB-KW"/>
</dbReference>
<dbReference type="GO" id="GO:0019354">
    <property type="term" value="P:siroheme biosynthetic process"/>
    <property type="evidence" value="ECO:0007669"/>
    <property type="project" value="UniProtKB-UniPathway"/>
</dbReference>
<dbReference type="SUPFAM" id="SSF51735">
    <property type="entry name" value="NAD(P)-binding Rossmann-fold domains"/>
    <property type="match status" value="1"/>
</dbReference>
<feature type="domain" description="Sirohaem synthase dimerisation" evidence="18">
    <location>
        <begin position="160"/>
        <end position="217"/>
    </location>
</feature>
<dbReference type="EC" id="2.1.1.107" evidence="20"/>
<evidence type="ECO:0000313" key="20">
    <source>
        <dbReference type="EMBL" id="MBP5858935.1"/>
    </source>
</evidence>
<dbReference type="UniPathway" id="UPA00262">
    <property type="reaction ID" value="UER00211"/>
</dbReference>
<dbReference type="NCBIfam" id="NF004790">
    <property type="entry name" value="PRK06136.1"/>
    <property type="match status" value="1"/>
</dbReference>
<dbReference type="PANTHER" id="PTHR45790">
    <property type="entry name" value="SIROHEME SYNTHASE-RELATED"/>
    <property type="match status" value="1"/>
</dbReference>
<dbReference type="Proteomes" id="UP000672602">
    <property type="component" value="Unassembled WGS sequence"/>
</dbReference>
<dbReference type="InterPro" id="IPR035996">
    <property type="entry name" value="4pyrrol_Methylase_sf"/>
</dbReference>
<keyword evidence="7" id="KW-0560">Oxidoreductase</keyword>
<dbReference type="NCBIfam" id="TIGR01470">
    <property type="entry name" value="cysG_Nterm"/>
    <property type="match status" value="1"/>
</dbReference>
<evidence type="ECO:0000259" key="18">
    <source>
        <dbReference type="Pfam" id="PF10414"/>
    </source>
</evidence>
<sequence>MDVLPGFWKLKGRTALLVGGGEAAARKLRFLLRAGADVRLFPSGEALHPEVAEAVAAGRVTRIDRPVCASDAVVGSPTGGMHALLAIVAVEDEIAARAAVAVCRAARVPVNAVDRPDLCDFIFPAIVDRSPILIAISSGGASPVLARRVRAAVESVLPAGLGRLARFANGFRGAVKAMIPPGPARKRFWDGFFESAAAADVLAGNEARARERTLKLLNGRAATAPMSGRVLIVGAGPGDPDLLTLKALQALQRADVVLHDSLIGPAILDYVRRDAERIHVGKRKGAHSLSQDETNALMVAHARAGRTVVRLKGGDPFVFGRGGEEKAHLAANGIDVELVPGITAAAGAGAATGIPLTHREDAQAVTFVTGFFQGGAPKLDWAALSGPAQTVVVYMGVGTAGLIADELLAHGAPGDRPVAVIEKASLPEQRLLTGRLDRLERLVATNRVTGPALLVIGDVVRHADADKLTELARPADAMVG</sequence>
<feature type="domain" description="Tetrapyrrole methylase" evidence="17">
    <location>
        <begin position="230"/>
        <end position="439"/>
    </location>
</feature>
<keyword evidence="5 16" id="KW-0808">Transferase</keyword>
<dbReference type="InterPro" id="IPR012409">
    <property type="entry name" value="Sirohaem_synth"/>
</dbReference>
<keyword evidence="11" id="KW-0511">Multifunctional enzyme</keyword>
<dbReference type="Gene3D" id="3.30.950.10">
    <property type="entry name" value="Methyltransferase, Cobalt-precorrin-4 Transmethylase, Domain 2"/>
    <property type="match status" value="1"/>
</dbReference>
<dbReference type="InterPro" id="IPR037115">
    <property type="entry name" value="Sirohaem_synt_dimer_dom_sf"/>
</dbReference>
<keyword evidence="9" id="KW-0456">Lyase</keyword>
<comment type="pathway">
    <text evidence="14">Cofactor biosynthesis; adenosylcobalamin biosynthesis; precorrin-2 from uroporphyrinogen III: step 1/1.</text>
</comment>
<evidence type="ECO:0000313" key="21">
    <source>
        <dbReference type="Proteomes" id="UP000672602"/>
    </source>
</evidence>
<comment type="similarity">
    <text evidence="2 16">Belongs to the precorrin methyltransferase family.</text>
</comment>
<keyword evidence="10" id="KW-0627">Porphyrin biosynthesis</keyword>
<dbReference type="InterPro" id="IPR050161">
    <property type="entry name" value="Siro_Cobalamin_biosynth"/>
</dbReference>
<dbReference type="InterPro" id="IPR036291">
    <property type="entry name" value="NAD(P)-bd_dom_sf"/>
</dbReference>
<dbReference type="PANTHER" id="PTHR45790:SF3">
    <property type="entry name" value="S-ADENOSYL-L-METHIONINE-DEPENDENT UROPORPHYRINOGEN III METHYLTRANSFERASE, CHLOROPLASTIC"/>
    <property type="match status" value="1"/>
</dbReference>
<protein>
    <submittedName>
        <fullName evidence="20">Uroporphyrinogen-III C-methyltransferase</fullName>
        <ecNumber evidence="20">2.1.1.107</ecNumber>
    </submittedName>
</protein>
<comment type="pathway">
    <text evidence="1">Porphyrin-containing compound metabolism; siroheme biosynthesis; sirohydrochlorin from precorrin-2: step 1/1.</text>
</comment>
<dbReference type="InterPro" id="IPR000878">
    <property type="entry name" value="4pyrrol_Mease"/>
</dbReference>
<proteinExistence type="inferred from homology"/>